<accession>A0A499VEX4</accession>
<gene>
    <name evidence="2" type="ORF">SAVMC3_07300</name>
</gene>
<reference evidence="2" key="1">
    <citation type="submission" date="2019-04" db="EMBL/GenBank/DDBJ databases">
        <title>Draft genome sequences of Streptomyces avermitilis MC3.</title>
        <authorList>
            <person name="Komaki H."/>
            <person name="Tamura T."/>
            <person name="Hosoyama A."/>
        </authorList>
    </citation>
    <scope>NUCLEOTIDE SEQUENCE</scope>
    <source>
        <strain evidence="2">MC3</strain>
    </source>
</reference>
<dbReference type="EMBL" id="AP019621">
    <property type="protein sequence ID" value="BBJ48101.1"/>
    <property type="molecule type" value="Genomic_DNA"/>
</dbReference>
<organism evidence="2">
    <name type="scientific">Streptomyces avermitilis</name>
    <dbReference type="NCBI Taxonomy" id="33903"/>
    <lineage>
        <taxon>Bacteria</taxon>
        <taxon>Bacillati</taxon>
        <taxon>Actinomycetota</taxon>
        <taxon>Actinomycetes</taxon>
        <taxon>Kitasatosporales</taxon>
        <taxon>Streptomycetaceae</taxon>
        <taxon>Streptomyces</taxon>
    </lineage>
</organism>
<evidence type="ECO:0000313" key="2">
    <source>
        <dbReference type="EMBL" id="BBJ48101.1"/>
    </source>
</evidence>
<feature type="region of interest" description="Disordered" evidence="1">
    <location>
        <begin position="105"/>
        <end position="125"/>
    </location>
</feature>
<protein>
    <submittedName>
        <fullName evidence="2">Uncharacterized protein</fullName>
    </submittedName>
</protein>
<dbReference type="Gene3D" id="3.10.129.10">
    <property type="entry name" value="Hotdog Thioesterase"/>
    <property type="match status" value="1"/>
</dbReference>
<name>A0A499VEX4_STRAX</name>
<sequence length="291" mass="30839">MAGDERAQPLLPHAEGGGQVVVFGEQPGQQFGARDAYAKPCPEYRGHAPGEVAEQDDPFATALCKATGPLDDMADTLLARARPTGMRADDTTCLLVSPLSRAPAVAAPTGHHRRATAGPRGGSGVVEPVPGAENGDRLLEFAGVVVSINYQVGDTLPRLKHTVTTFQLFRYSAVTWNPTASTSTSPTRARRATAVSWRTPTCERRLPCVTEALGPKWHVTKVAYRLRKPVCAPANLASAARVTHIEGDSMTLELAEEHPSGEVGFEGTVRVSRAEGENAGGLRSSTPEDLA</sequence>
<feature type="region of interest" description="Disordered" evidence="1">
    <location>
        <begin position="258"/>
        <end position="291"/>
    </location>
</feature>
<evidence type="ECO:0000256" key="1">
    <source>
        <dbReference type="SAM" id="MobiDB-lite"/>
    </source>
</evidence>
<dbReference type="AlphaFoldDB" id="A0A499VEX4"/>
<proteinExistence type="predicted"/>